<protein>
    <submittedName>
        <fullName evidence="1">Uncharacterized protein</fullName>
    </submittedName>
</protein>
<evidence type="ECO:0000313" key="2">
    <source>
        <dbReference type="Proteomes" id="UP000050280"/>
    </source>
</evidence>
<dbReference type="OrthoDB" id="1495974at2"/>
<dbReference type="RefSeq" id="WP_054559879.1">
    <property type="nucleotide sequence ID" value="NZ_LDJX01000006.1"/>
</dbReference>
<reference evidence="1 2" key="1">
    <citation type="submission" date="2015-09" db="EMBL/GenBank/DDBJ databases">
        <title>Genome sequence of the marine flavobacterium Croceitalea dokdonensis DOKDO 023 that contains proton- and sodium-pumping rhodopsins.</title>
        <authorList>
            <person name="Kwon S.-K."/>
            <person name="Lee H.K."/>
            <person name="Kwak M.-J."/>
            <person name="Kim J.F."/>
        </authorList>
    </citation>
    <scope>NUCLEOTIDE SEQUENCE [LARGE SCALE GENOMIC DNA]</scope>
    <source>
        <strain evidence="1 2">DOKDO 023</strain>
    </source>
</reference>
<dbReference type="AlphaFoldDB" id="A0A0P7AZ99"/>
<dbReference type="STRING" id="1300341.I595_2865"/>
<gene>
    <name evidence="1" type="ORF">I595_2865</name>
</gene>
<name>A0A0P7AZ99_9FLAO</name>
<keyword evidence="2" id="KW-1185">Reference proteome</keyword>
<proteinExistence type="predicted"/>
<accession>A0A0P7AZ99</accession>
<sequence>MEEIQAIDTTLSDHWAGNNELTRSEEKEVAKATSLFLRSVSDEIENFHEDQEDKESTFKSTKRNEHKISEIELKNYHSKFNILTARDYSISSQKWIGIIEEIFLDTFKAKLIDQSREGTFEIGEFDIEDVSPDDKDFLIQGGVFYWSVGYEMVNGQRKGQSILRFKRTASLETDNYFGKGFDTGAALLEGLDLEK</sequence>
<dbReference type="Proteomes" id="UP000050280">
    <property type="component" value="Unassembled WGS sequence"/>
</dbReference>
<organism evidence="1 2">
    <name type="scientific">Croceitalea dokdonensis DOKDO 023</name>
    <dbReference type="NCBI Taxonomy" id="1300341"/>
    <lineage>
        <taxon>Bacteria</taxon>
        <taxon>Pseudomonadati</taxon>
        <taxon>Bacteroidota</taxon>
        <taxon>Flavobacteriia</taxon>
        <taxon>Flavobacteriales</taxon>
        <taxon>Flavobacteriaceae</taxon>
        <taxon>Croceitalea</taxon>
    </lineage>
</organism>
<dbReference type="EMBL" id="LDJX01000006">
    <property type="protein sequence ID" value="KPM30888.1"/>
    <property type="molecule type" value="Genomic_DNA"/>
</dbReference>
<comment type="caution">
    <text evidence="1">The sequence shown here is derived from an EMBL/GenBank/DDBJ whole genome shotgun (WGS) entry which is preliminary data.</text>
</comment>
<evidence type="ECO:0000313" key="1">
    <source>
        <dbReference type="EMBL" id="KPM30888.1"/>
    </source>
</evidence>